<dbReference type="KEGG" id="tvl:FAZ95_13955"/>
<accession>A0A4P8IQA4</accession>
<proteinExistence type="predicted"/>
<name>A0A4P8IQA4_9BURK</name>
<dbReference type="EMBL" id="CP040077">
    <property type="protein sequence ID" value="QCP50187.1"/>
    <property type="molecule type" value="Genomic_DNA"/>
</dbReference>
<evidence type="ECO:0000313" key="2">
    <source>
        <dbReference type="Proteomes" id="UP000298656"/>
    </source>
</evidence>
<dbReference type="Proteomes" id="UP000298656">
    <property type="component" value="Chromosome 1"/>
</dbReference>
<keyword evidence="2" id="KW-1185">Reference proteome</keyword>
<dbReference type="AlphaFoldDB" id="A0A4P8IQA4"/>
<reference evidence="1 2" key="1">
    <citation type="submission" date="2019-05" db="EMBL/GenBank/DDBJ databases">
        <title>Burkholderia sp. DHOD12, isolated from subtropical forest soil.</title>
        <authorList>
            <person name="Gao Z.-H."/>
            <person name="Qiu L.-H."/>
        </authorList>
    </citation>
    <scope>NUCLEOTIDE SEQUENCE [LARGE SCALE GENOMIC DNA]</scope>
    <source>
        <strain evidence="1 2">DHOD12</strain>
    </source>
</reference>
<organism evidence="1 2">
    <name type="scientific">Trinickia violacea</name>
    <dbReference type="NCBI Taxonomy" id="2571746"/>
    <lineage>
        <taxon>Bacteria</taxon>
        <taxon>Pseudomonadati</taxon>
        <taxon>Pseudomonadota</taxon>
        <taxon>Betaproteobacteria</taxon>
        <taxon>Burkholderiales</taxon>
        <taxon>Burkholderiaceae</taxon>
        <taxon>Trinickia</taxon>
    </lineage>
</organism>
<gene>
    <name evidence="1" type="ORF">FAZ95_13955</name>
</gene>
<protein>
    <submittedName>
        <fullName evidence="1">Uncharacterized protein</fullName>
    </submittedName>
</protein>
<evidence type="ECO:0000313" key="1">
    <source>
        <dbReference type="EMBL" id="QCP50187.1"/>
    </source>
</evidence>
<sequence>MKGSVKTTGRRCAPGQQARIVYSSNEALKGRVVRVERLHCDGRWECVLVGDPVLGLADDGIGLVLTRDWLFPDSYLEPLVDVQPDGLAALAETPLPR</sequence>